<comment type="caution">
    <text evidence="1">The sequence shown here is derived from an EMBL/GenBank/DDBJ whole genome shotgun (WGS) entry which is preliminary data.</text>
</comment>
<proteinExistence type="predicted"/>
<dbReference type="AlphaFoldDB" id="A0A2P8HU08"/>
<evidence type="ECO:0000313" key="2">
    <source>
        <dbReference type="Proteomes" id="UP000240971"/>
    </source>
</evidence>
<evidence type="ECO:0000313" key="1">
    <source>
        <dbReference type="EMBL" id="PSL49720.1"/>
    </source>
</evidence>
<dbReference type="OrthoDB" id="1014182at2"/>
<keyword evidence="2" id="KW-1185">Reference proteome</keyword>
<name>A0A2P8HU08_CHINA</name>
<organism evidence="1 2">
    <name type="scientific">Chitinophaga niastensis</name>
    <dbReference type="NCBI Taxonomy" id="536980"/>
    <lineage>
        <taxon>Bacteria</taxon>
        <taxon>Pseudomonadati</taxon>
        <taxon>Bacteroidota</taxon>
        <taxon>Chitinophagia</taxon>
        <taxon>Chitinophagales</taxon>
        <taxon>Chitinophagaceae</taxon>
        <taxon>Chitinophaga</taxon>
    </lineage>
</organism>
<dbReference type="Proteomes" id="UP000240971">
    <property type="component" value="Unassembled WGS sequence"/>
</dbReference>
<gene>
    <name evidence="1" type="ORF">CLV51_1011055</name>
</gene>
<sequence>MALFTLGKIFTSNRPELLTPVKLPHIYTITLVYTGDAAVTLKYNAEVQRLSGKDNTQHYFQVTRTALRINDQPATDYLATDLAAQCGSVIYPLQLHIGQGGQILSVPNYKEILVRWNERMAGLKQYFVGQEAEEYIAHTDNTIQNPELFIQSLKQDLFLSAWFSLLYTGYRKQFTVDYPLQAFQAPISFSVVQERPPMGGPQDNIHQKGTLISEALTGSMEIKCLLNKPRDFIQQVEGYWELQENEKTRTIAIRAICVEGES</sequence>
<dbReference type="RefSeq" id="WP_106526937.1">
    <property type="nucleotide sequence ID" value="NZ_PYAW01000001.1"/>
</dbReference>
<dbReference type="EMBL" id="PYAW01000001">
    <property type="protein sequence ID" value="PSL49720.1"/>
    <property type="molecule type" value="Genomic_DNA"/>
</dbReference>
<accession>A0A2P8HU08</accession>
<protein>
    <submittedName>
        <fullName evidence="1">Uncharacterized protein</fullName>
    </submittedName>
</protein>
<reference evidence="1 2" key="1">
    <citation type="submission" date="2018-03" db="EMBL/GenBank/DDBJ databases">
        <title>Genomic Encyclopedia of Archaeal and Bacterial Type Strains, Phase II (KMG-II): from individual species to whole genera.</title>
        <authorList>
            <person name="Goeker M."/>
        </authorList>
    </citation>
    <scope>NUCLEOTIDE SEQUENCE [LARGE SCALE GENOMIC DNA]</scope>
    <source>
        <strain evidence="1 2">DSM 24859</strain>
    </source>
</reference>